<dbReference type="EMBL" id="UGSZ01000001">
    <property type="protein sequence ID" value="SUB57570.1"/>
    <property type="molecule type" value="Genomic_DNA"/>
</dbReference>
<dbReference type="NCBIfam" id="TIGR00933">
    <property type="entry name" value="2a38"/>
    <property type="match status" value="1"/>
</dbReference>
<feature type="transmembrane region" description="Helical" evidence="10">
    <location>
        <begin position="139"/>
        <end position="156"/>
    </location>
</feature>
<evidence type="ECO:0000256" key="2">
    <source>
        <dbReference type="ARBA" id="ARBA00022448"/>
    </source>
</evidence>
<accession>A0A379C5N2</accession>
<feature type="transmembrane region" description="Helical" evidence="10">
    <location>
        <begin position="21"/>
        <end position="44"/>
    </location>
</feature>
<evidence type="ECO:0000256" key="7">
    <source>
        <dbReference type="ARBA" id="ARBA00022989"/>
    </source>
</evidence>
<comment type="subcellular location">
    <subcellularLocation>
        <location evidence="1">Cell membrane</location>
        <topology evidence="1">Multi-pass membrane protein</topology>
    </subcellularLocation>
</comment>
<reference evidence="11 12" key="1">
    <citation type="submission" date="2018-06" db="EMBL/GenBank/DDBJ databases">
        <authorList>
            <consortium name="Pathogen Informatics"/>
            <person name="Doyle S."/>
        </authorList>
    </citation>
    <scope>NUCLEOTIDE SEQUENCE [LARGE SCALE GENOMIC DNA]</scope>
    <source>
        <strain evidence="11 12">NCTC13149</strain>
    </source>
</reference>
<feature type="transmembrane region" description="Helical" evidence="10">
    <location>
        <begin position="199"/>
        <end position="222"/>
    </location>
</feature>
<keyword evidence="5 10" id="KW-0812">Transmembrane</keyword>
<dbReference type="InterPro" id="IPR003445">
    <property type="entry name" value="Cat_transpt"/>
</dbReference>
<evidence type="ECO:0000256" key="1">
    <source>
        <dbReference type="ARBA" id="ARBA00004651"/>
    </source>
</evidence>
<dbReference type="InterPro" id="IPR004772">
    <property type="entry name" value="TrkH"/>
</dbReference>
<dbReference type="PANTHER" id="PTHR32024">
    <property type="entry name" value="TRK SYSTEM POTASSIUM UPTAKE PROTEIN TRKG-RELATED"/>
    <property type="match status" value="1"/>
</dbReference>
<organism evidence="11 12">
    <name type="scientific">Peptoniphilus lacrimalis</name>
    <dbReference type="NCBI Taxonomy" id="33031"/>
    <lineage>
        <taxon>Bacteria</taxon>
        <taxon>Bacillati</taxon>
        <taxon>Bacillota</taxon>
        <taxon>Tissierellia</taxon>
        <taxon>Tissierellales</taxon>
        <taxon>Peptoniphilaceae</taxon>
        <taxon>Peptoniphilus</taxon>
    </lineage>
</organism>
<evidence type="ECO:0000313" key="11">
    <source>
        <dbReference type="EMBL" id="SUB57570.1"/>
    </source>
</evidence>
<feature type="transmembrane region" description="Helical" evidence="10">
    <location>
        <begin position="414"/>
        <end position="435"/>
    </location>
</feature>
<keyword evidence="3" id="KW-1003">Cell membrane</keyword>
<sequence length="453" mass="49563">MKNKLFKIFKAIIKRWVKKPELIISLSFLILILIGAILLALPIASKNGKSIGFINALFTSASASCVTGLVVVNTTSYWSVFGKFVIILLIQMGGLGTMLIISLVSLMLGRKIGLTERLLIKEGAGLDSYSGIVKLSKNIIIFSLVVEFMGASVLYIRLNQIYGAFTGLIYSLFHSISAFCNAGFDIFGNSLVDFKGDLVINLSIAFLIIIGGLGYSVFYDVYKSRRFRKLALHSKVALTITAFLILFGTISFYLLEYKEPSMHGFTQKEKILSSFFMSVTSRTAGFNSLNIGLMKGSSVVLTILLMFIGASPASTGGGIKTTTFGVLVMSTFSVLRGDEEVSIFKKRIPMEVILRSITIFFLASGIVLFVSMVITLIEGEKFFFLDILYETVSAFGTVGITRGITPFLSNISKIILTFLMFIGRVGPTTVALGVLKRKNKKLTKYAKGKIIVG</sequence>
<feature type="transmembrane region" description="Helical" evidence="10">
    <location>
        <begin position="234"/>
        <end position="255"/>
    </location>
</feature>
<evidence type="ECO:0000313" key="12">
    <source>
        <dbReference type="Proteomes" id="UP000255517"/>
    </source>
</evidence>
<feature type="transmembrane region" description="Helical" evidence="10">
    <location>
        <begin position="291"/>
        <end position="310"/>
    </location>
</feature>
<dbReference type="AlphaFoldDB" id="A0A379C5N2"/>
<keyword evidence="9 10" id="KW-0472">Membrane</keyword>
<evidence type="ECO:0000256" key="3">
    <source>
        <dbReference type="ARBA" id="ARBA00022475"/>
    </source>
</evidence>
<dbReference type="Proteomes" id="UP000255517">
    <property type="component" value="Unassembled WGS sequence"/>
</dbReference>
<evidence type="ECO:0000256" key="9">
    <source>
        <dbReference type="ARBA" id="ARBA00023136"/>
    </source>
</evidence>
<dbReference type="PANTHER" id="PTHR32024:SF1">
    <property type="entry name" value="KTR SYSTEM POTASSIUM UPTAKE PROTEIN B"/>
    <property type="match status" value="1"/>
</dbReference>
<feature type="transmembrane region" description="Helical" evidence="10">
    <location>
        <begin position="168"/>
        <end position="187"/>
    </location>
</feature>
<evidence type="ECO:0000256" key="6">
    <source>
        <dbReference type="ARBA" id="ARBA00022958"/>
    </source>
</evidence>
<dbReference type="GO" id="GO:0015379">
    <property type="term" value="F:potassium:chloride symporter activity"/>
    <property type="evidence" value="ECO:0007669"/>
    <property type="project" value="InterPro"/>
</dbReference>
<evidence type="ECO:0000256" key="8">
    <source>
        <dbReference type="ARBA" id="ARBA00023065"/>
    </source>
</evidence>
<feature type="transmembrane region" description="Helical" evidence="10">
    <location>
        <begin position="352"/>
        <end position="377"/>
    </location>
</feature>
<name>A0A379C5N2_9FIRM</name>
<dbReference type="STRING" id="1122949.GCA_000378725_01559"/>
<dbReference type="Pfam" id="PF02386">
    <property type="entry name" value="TrkH"/>
    <property type="match status" value="1"/>
</dbReference>
<feature type="transmembrane region" description="Helical" evidence="10">
    <location>
        <begin position="84"/>
        <end position="108"/>
    </location>
</feature>
<evidence type="ECO:0000256" key="4">
    <source>
        <dbReference type="ARBA" id="ARBA00022538"/>
    </source>
</evidence>
<evidence type="ECO:0000256" key="5">
    <source>
        <dbReference type="ARBA" id="ARBA00022692"/>
    </source>
</evidence>
<keyword evidence="2" id="KW-0813">Transport</keyword>
<feature type="transmembrane region" description="Helical" evidence="10">
    <location>
        <begin position="50"/>
        <end position="72"/>
    </location>
</feature>
<evidence type="ECO:0000256" key="10">
    <source>
        <dbReference type="SAM" id="Phobius"/>
    </source>
</evidence>
<proteinExistence type="predicted"/>
<dbReference type="RefSeq" id="WP_019035198.1">
    <property type="nucleotide sequence ID" value="NZ_UGSZ01000001.1"/>
</dbReference>
<keyword evidence="6" id="KW-0630">Potassium</keyword>
<protein>
    <submittedName>
        <fullName evidence="11">Ktr system potassium uptake protein B</fullName>
    </submittedName>
</protein>
<keyword evidence="8" id="KW-0406">Ion transport</keyword>
<keyword evidence="7 10" id="KW-1133">Transmembrane helix</keyword>
<gene>
    <name evidence="11" type="primary">ktrB</name>
    <name evidence="11" type="ORF">NCTC13149_01414</name>
</gene>
<dbReference type="GO" id="GO:0005886">
    <property type="term" value="C:plasma membrane"/>
    <property type="evidence" value="ECO:0007669"/>
    <property type="project" value="UniProtKB-SubCell"/>
</dbReference>
<keyword evidence="4" id="KW-0633">Potassium transport</keyword>
<dbReference type="OrthoDB" id="9810952at2"/>